<evidence type="ECO:0000313" key="1">
    <source>
        <dbReference type="EMBL" id="MBT0607632.1"/>
    </source>
</evidence>
<dbReference type="EMBL" id="JAHCTB010000002">
    <property type="protein sequence ID" value="MBT0607632.1"/>
    <property type="molecule type" value="Genomic_DNA"/>
</dbReference>
<organism evidence="1 2">
    <name type="scientific">Aequorivita echinoideorum</name>
    <dbReference type="NCBI Taxonomy" id="1549647"/>
    <lineage>
        <taxon>Bacteria</taxon>
        <taxon>Pseudomonadati</taxon>
        <taxon>Bacteroidota</taxon>
        <taxon>Flavobacteriia</taxon>
        <taxon>Flavobacteriales</taxon>
        <taxon>Flavobacteriaceae</taxon>
        <taxon>Aequorivita</taxon>
    </lineage>
</organism>
<sequence>MANETILIDDVQKELNTYLANNPKLISASMNRAEITLDKHTKPITKIKGAYPQAHTLLTNVVQGFKPEWNELGKAQIAHKILKDYHQKVNFPLIPAEILHSYFADLYAEDKDMKDMPISKYIIENELIPKTIENMDWLSINGVYDPLKLEEFGFSMNGIDIILQNMLGADVAAANPADSHTAFKIPMNALTDTNMVAQVTTFERKLPTKFKKKGIIKKIFMSENNVERYQLDYEDKFGESKFNNDVMKTRLGKREIVGLPGWDSDLIFATTENNFRRLIDVFDEPKVTDIQKQDYKLKIFMEFWKGYDFLINEMVFISNYEDATYGLGSADRNQSYFDIEGVTVEP</sequence>
<gene>
    <name evidence="1" type="ORF">KIV10_05505</name>
</gene>
<dbReference type="Proteomes" id="UP001297092">
    <property type="component" value="Unassembled WGS sequence"/>
</dbReference>
<keyword evidence="2" id="KW-1185">Reference proteome</keyword>
<protein>
    <submittedName>
        <fullName evidence="1">Uncharacterized protein</fullName>
    </submittedName>
</protein>
<comment type="caution">
    <text evidence="1">The sequence shown here is derived from an EMBL/GenBank/DDBJ whole genome shotgun (WGS) entry which is preliminary data.</text>
</comment>
<evidence type="ECO:0000313" key="2">
    <source>
        <dbReference type="Proteomes" id="UP001297092"/>
    </source>
</evidence>
<proteinExistence type="predicted"/>
<accession>A0ABS5S5J2</accession>
<reference evidence="1 2" key="1">
    <citation type="submission" date="2021-05" db="EMBL/GenBank/DDBJ databases">
        <title>Aequorivita echinoideorum JCM 30378 genome.</title>
        <authorList>
            <person name="Zhang H."/>
            <person name="Li C."/>
        </authorList>
    </citation>
    <scope>NUCLEOTIDE SEQUENCE [LARGE SCALE GENOMIC DNA]</scope>
    <source>
        <strain evidence="1 2">JCM30378</strain>
    </source>
</reference>
<name>A0ABS5S5J2_9FLAO</name>
<dbReference type="RefSeq" id="WP_214112489.1">
    <property type="nucleotide sequence ID" value="NZ_JAHCTB010000002.1"/>
</dbReference>